<keyword evidence="4 6" id="KW-0472">Membrane</keyword>
<evidence type="ECO:0000259" key="7">
    <source>
        <dbReference type="PROSITE" id="PS50850"/>
    </source>
</evidence>
<keyword evidence="2 6" id="KW-0812">Transmembrane</keyword>
<feature type="transmembrane region" description="Helical" evidence="6">
    <location>
        <begin position="351"/>
        <end position="371"/>
    </location>
</feature>
<evidence type="ECO:0000256" key="4">
    <source>
        <dbReference type="ARBA" id="ARBA00023136"/>
    </source>
</evidence>
<reference evidence="8" key="1">
    <citation type="journal article" date="2014" name="Int. J. Syst. Evol. Microbiol.">
        <title>Complete genome sequence of Corynebacterium casei LMG S-19264T (=DSM 44701T), isolated from a smear-ripened cheese.</title>
        <authorList>
            <consortium name="US DOE Joint Genome Institute (JGI-PGF)"/>
            <person name="Walter F."/>
            <person name="Albersmeier A."/>
            <person name="Kalinowski J."/>
            <person name="Ruckert C."/>
        </authorList>
    </citation>
    <scope>NUCLEOTIDE SEQUENCE</scope>
    <source>
        <strain evidence="8">JCM 13064</strain>
    </source>
</reference>
<evidence type="ECO:0000256" key="2">
    <source>
        <dbReference type="ARBA" id="ARBA00022692"/>
    </source>
</evidence>
<keyword evidence="3 6" id="KW-1133">Transmembrane helix</keyword>
<dbReference type="Gene3D" id="1.20.1250.20">
    <property type="entry name" value="MFS general substrate transporter like domains"/>
    <property type="match status" value="1"/>
</dbReference>
<feature type="transmembrane region" description="Helical" evidence="6">
    <location>
        <begin position="257"/>
        <end position="277"/>
    </location>
</feature>
<dbReference type="PROSITE" id="PS50850">
    <property type="entry name" value="MFS"/>
    <property type="match status" value="1"/>
</dbReference>
<feature type="transmembrane region" description="Helical" evidence="6">
    <location>
        <begin position="289"/>
        <end position="312"/>
    </location>
</feature>
<feature type="transmembrane region" description="Helical" evidence="6">
    <location>
        <begin position="443"/>
        <end position="464"/>
    </location>
</feature>
<dbReference type="Gene3D" id="1.20.1720.10">
    <property type="entry name" value="Multidrug resistance protein D"/>
    <property type="match status" value="1"/>
</dbReference>
<accession>A0A917QTM0</accession>
<sequence length="469" mass="47653">MNGDTSYGGAVSSSVVTGPDSVSPPGVFTRPYRGLSAGIVALVLLVAFEYLAVATAMPVVARALDGRTLYGLAFSGPMAASVIATVAGGRWSDVRGPIAPLWTGVGAFTAGLLVTGLAPTMHVLIVGRFVQGIGGGLFSVALYVVVAQVYPAPMHPRVFSLLATAWVLPSVVGPAITGAVVEHVGWRWVFLGIPLLVAPAAVVLWRGLATRVIAAPPQDAAAPASLARGFGARLTWGGVVAVGAALLQYGSGLGSDGYALLVAGLVILAVALPRLLPRGTMRAVRGFPSVVLVRGFAAGASFAADVFVPLMLTGERGLSPTLAGLFLTGSALSWSLASWIQGRGRYDRTRLLRLGTGLVAGGIAGTALLVFDVVPLLAGAAAWLAAGFGIGLVYPTLSVLTLELSAKGEEGKNSSSLQIGESVFSVVVIAVAGAVLAGFDPVWWVYLLCFGVIVAPAALGPVIAGRATR</sequence>
<dbReference type="EMBL" id="BMNT01000003">
    <property type="protein sequence ID" value="GGK67176.1"/>
    <property type="molecule type" value="Genomic_DNA"/>
</dbReference>
<dbReference type="Proteomes" id="UP000645217">
    <property type="component" value="Unassembled WGS sequence"/>
</dbReference>
<comment type="subcellular location">
    <subcellularLocation>
        <location evidence="1">Cell membrane</location>
        <topology evidence="1">Multi-pass membrane protein</topology>
    </subcellularLocation>
</comment>
<proteinExistence type="predicted"/>
<feature type="transmembrane region" description="Helical" evidence="6">
    <location>
        <begin position="69"/>
        <end position="87"/>
    </location>
</feature>
<evidence type="ECO:0000256" key="5">
    <source>
        <dbReference type="SAM" id="MobiDB-lite"/>
    </source>
</evidence>
<evidence type="ECO:0000256" key="1">
    <source>
        <dbReference type="ARBA" id="ARBA00004651"/>
    </source>
</evidence>
<dbReference type="GO" id="GO:0022857">
    <property type="term" value="F:transmembrane transporter activity"/>
    <property type="evidence" value="ECO:0007669"/>
    <property type="project" value="InterPro"/>
</dbReference>
<feature type="transmembrane region" description="Helical" evidence="6">
    <location>
        <begin position="318"/>
        <end position="339"/>
    </location>
</feature>
<evidence type="ECO:0000256" key="3">
    <source>
        <dbReference type="ARBA" id="ARBA00022989"/>
    </source>
</evidence>
<feature type="region of interest" description="Disordered" evidence="5">
    <location>
        <begin position="1"/>
        <end position="20"/>
    </location>
</feature>
<feature type="transmembrane region" description="Helical" evidence="6">
    <location>
        <begin position="99"/>
        <end position="119"/>
    </location>
</feature>
<dbReference type="PRINTS" id="PR01036">
    <property type="entry name" value="TCRTETB"/>
</dbReference>
<evidence type="ECO:0000313" key="9">
    <source>
        <dbReference type="Proteomes" id="UP000645217"/>
    </source>
</evidence>
<feature type="domain" description="Major facilitator superfamily (MFS) profile" evidence="7">
    <location>
        <begin position="35"/>
        <end position="469"/>
    </location>
</feature>
<feature type="transmembrane region" description="Helical" evidence="6">
    <location>
        <begin position="188"/>
        <end position="209"/>
    </location>
</feature>
<evidence type="ECO:0000256" key="6">
    <source>
        <dbReference type="SAM" id="Phobius"/>
    </source>
</evidence>
<feature type="transmembrane region" description="Helical" evidence="6">
    <location>
        <begin position="125"/>
        <end position="146"/>
    </location>
</feature>
<comment type="caution">
    <text evidence="8">The sequence shown here is derived from an EMBL/GenBank/DDBJ whole genome shotgun (WGS) entry which is preliminary data.</text>
</comment>
<dbReference type="InterPro" id="IPR036259">
    <property type="entry name" value="MFS_trans_sf"/>
</dbReference>
<name>A0A917QTM0_9ACTN</name>
<organism evidence="8 9">
    <name type="scientific">Sphaerisporangium melleum</name>
    <dbReference type="NCBI Taxonomy" id="321316"/>
    <lineage>
        <taxon>Bacteria</taxon>
        <taxon>Bacillati</taxon>
        <taxon>Actinomycetota</taxon>
        <taxon>Actinomycetes</taxon>
        <taxon>Streptosporangiales</taxon>
        <taxon>Streptosporangiaceae</taxon>
        <taxon>Sphaerisporangium</taxon>
    </lineage>
</organism>
<feature type="transmembrane region" description="Helical" evidence="6">
    <location>
        <begin position="417"/>
        <end position="437"/>
    </location>
</feature>
<dbReference type="AlphaFoldDB" id="A0A917QTM0"/>
<reference evidence="8" key="2">
    <citation type="submission" date="2020-09" db="EMBL/GenBank/DDBJ databases">
        <authorList>
            <person name="Sun Q."/>
            <person name="Ohkuma M."/>
        </authorList>
    </citation>
    <scope>NUCLEOTIDE SEQUENCE</scope>
    <source>
        <strain evidence="8">JCM 13064</strain>
    </source>
</reference>
<dbReference type="InterPro" id="IPR011701">
    <property type="entry name" value="MFS"/>
</dbReference>
<dbReference type="PANTHER" id="PTHR23501">
    <property type="entry name" value="MAJOR FACILITATOR SUPERFAMILY"/>
    <property type="match status" value="1"/>
</dbReference>
<feature type="transmembrane region" description="Helical" evidence="6">
    <location>
        <begin position="35"/>
        <end position="57"/>
    </location>
</feature>
<dbReference type="GO" id="GO:0005886">
    <property type="term" value="C:plasma membrane"/>
    <property type="evidence" value="ECO:0007669"/>
    <property type="project" value="UniProtKB-SubCell"/>
</dbReference>
<dbReference type="InterPro" id="IPR020846">
    <property type="entry name" value="MFS_dom"/>
</dbReference>
<evidence type="ECO:0000313" key="8">
    <source>
        <dbReference type="EMBL" id="GGK67176.1"/>
    </source>
</evidence>
<dbReference type="PANTHER" id="PTHR23501:SF154">
    <property type="entry name" value="MULTIDRUG-EFFLUX TRANSPORTER RV1634-RELATED"/>
    <property type="match status" value="1"/>
</dbReference>
<keyword evidence="9" id="KW-1185">Reference proteome</keyword>
<dbReference type="Pfam" id="PF07690">
    <property type="entry name" value="MFS_1"/>
    <property type="match status" value="1"/>
</dbReference>
<dbReference type="SUPFAM" id="SSF103473">
    <property type="entry name" value="MFS general substrate transporter"/>
    <property type="match status" value="1"/>
</dbReference>
<protein>
    <submittedName>
        <fullName evidence="8">MFS transporter</fullName>
    </submittedName>
</protein>
<feature type="transmembrane region" description="Helical" evidence="6">
    <location>
        <begin position="377"/>
        <end position="397"/>
    </location>
</feature>
<feature type="transmembrane region" description="Helical" evidence="6">
    <location>
        <begin position="230"/>
        <end position="251"/>
    </location>
</feature>
<gene>
    <name evidence="8" type="ORF">GCM10007964_07770</name>
</gene>
<feature type="transmembrane region" description="Helical" evidence="6">
    <location>
        <begin position="158"/>
        <end position="176"/>
    </location>
</feature>